<evidence type="ECO:0008006" key="4">
    <source>
        <dbReference type="Google" id="ProtNLM"/>
    </source>
</evidence>
<reference evidence="3" key="1">
    <citation type="journal article" date="2019" name="Int. J. Syst. Evol. Microbiol.">
        <title>The Global Catalogue of Microorganisms (GCM) 10K type strain sequencing project: providing services to taxonomists for standard genome sequencing and annotation.</title>
        <authorList>
            <consortium name="The Broad Institute Genomics Platform"/>
            <consortium name="The Broad Institute Genome Sequencing Center for Infectious Disease"/>
            <person name="Wu L."/>
            <person name="Ma J."/>
        </authorList>
    </citation>
    <scope>NUCLEOTIDE SEQUENCE [LARGE SCALE GENOMIC DNA]</scope>
    <source>
        <strain evidence="3">SYNS20</strain>
    </source>
</reference>
<dbReference type="EMBL" id="JBHTCF010000004">
    <property type="protein sequence ID" value="MFC7305124.1"/>
    <property type="molecule type" value="Genomic_DNA"/>
</dbReference>
<keyword evidence="3" id="KW-1185">Reference proteome</keyword>
<feature type="transmembrane region" description="Helical" evidence="1">
    <location>
        <begin position="32"/>
        <end position="51"/>
    </location>
</feature>
<proteinExistence type="predicted"/>
<keyword evidence="1" id="KW-1133">Transmembrane helix</keyword>
<keyword evidence="1" id="KW-0472">Membrane</keyword>
<gene>
    <name evidence="2" type="ORF">ACFQVC_12945</name>
</gene>
<keyword evidence="1" id="KW-0812">Transmembrane</keyword>
<accession>A0ABW2JGD6</accession>
<dbReference type="Proteomes" id="UP001596523">
    <property type="component" value="Unassembled WGS sequence"/>
</dbReference>
<comment type="caution">
    <text evidence="2">The sequence shown here is derived from an EMBL/GenBank/DDBJ whole genome shotgun (WGS) entry which is preliminary data.</text>
</comment>
<evidence type="ECO:0000313" key="3">
    <source>
        <dbReference type="Proteomes" id="UP001596523"/>
    </source>
</evidence>
<sequence>MSIHFIAVRARAWARQIKKEAAKDAGYSTETVIVTALLVIMGIAVIGIIAAKVMGKAQGIDLGLG</sequence>
<name>A0ABW2JGD6_9ACTN</name>
<dbReference type="RefSeq" id="WP_381830229.1">
    <property type="nucleotide sequence ID" value="NZ_JBHTCF010000004.1"/>
</dbReference>
<protein>
    <recommendedName>
        <fullName evidence="4">Flp family type IVb pilin</fullName>
    </recommendedName>
</protein>
<evidence type="ECO:0000256" key="1">
    <source>
        <dbReference type="SAM" id="Phobius"/>
    </source>
</evidence>
<evidence type="ECO:0000313" key="2">
    <source>
        <dbReference type="EMBL" id="MFC7305124.1"/>
    </source>
</evidence>
<organism evidence="2 3">
    <name type="scientific">Streptomyces monticola</name>
    <dbReference type="NCBI Taxonomy" id="2666263"/>
    <lineage>
        <taxon>Bacteria</taxon>
        <taxon>Bacillati</taxon>
        <taxon>Actinomycetota</taxon>
        <taxon>Actinomycetes</taxon>
        <taxon>Kitasatosporales</taxon>
        <taxon>Streptomycetaceae</taxon>
        <taxon>Streptomyces</taxon>
    </lineage>
</organism>